<dbReference type="Gene3D" id="3.40.50.970">
    <property type="match status" value="1"/>
</dbReference>
<evidence type="ECO:0000256" key="4">
    <source>
        <dbReference type="ARBA" id="ARBA00023052"/>
    </source>
</evidence>
<evidence type="ECO:0000256" key="2">
    <source>
        <dbReference type="ARBA" id="ARBA00012280"/>
    </source>
</evidence>
<dbReference type="InterPro" id="IPR011603">
    <property type="entry name" value="2oxoglutarate_DH_E1"/>
</dbReference>
<keyword evidence="3" id="KW-0560">Oxidoreductase</keyword>
<comment type="caution">
    <text evidence="8">The sequence shown here is derived from an EMBL/GenBank/DDBJ whole genome shotgun (WGS) entry which is preliminary data.</text>
</comment>
<protein>
    <recommendedName>
        <fullName evidence="2">oxoglutarate dehydrogenase (succinyl-transferring)</fullName>
        <ecNumber evidence="2">1.2.4.2</ecNumber>
    </recommendedName>
</protein>
<dbReference type="CDD" id="cd02016">
    <property type="entry name" value="TPP_E1_OGDC_like"/>
    <property type="match status" value="1"/>
</dbReference>
<dbReference type="AlphaFoldDB" id="A0A4R8LTP8"/>
<dbReference type="EC" id="1.2.4.2" evidence="2"/>
<proteinExistence type="predicted"/>
<dbReference type="Pfam" id="PF02779">
    <property type="entry name" value="Transket_pyr"/>
    <property type="match status" value="1"/>
</dbReference>
<dbReference type="InterPro" id="IPR031717">
    <property type="entry name" value="ODO-1/KGD_C"/>
</dbReference>
<evidence type="ECO:0000256" key="1">
    <source>
        <dbReference type="ARBA" id="ARBA00001964"/>
    </source>
</evidence>
<evidence type="ECO:0000313" key="9">
    <source>
        <dbReference type="Proteomes" id="UP000294581"/>
    </source>
</evidence>
<dbReference type="EMBL" id="SORF01000001">
    <property type="protein sequence ID" value="TDY51093.1"/>
    <property type="molecule type" value="Genomic_DNA"/>
</dbReference>
<dbReference type="SUPFAM" id="SSF52518">
    <property type="entry name" value="Thiamin diphosphate-binding fold (THDP-binding)"/>
    <property type="match status" value="2"/>
</dbReference>
<evidence type="ECO:0000256" key="5">
    <source>
        <dbReference type="ARBA" id="ARBA00023152"/>
    </source>
</evidence>
<dbReference type="RefSeq" id="WP_166668918.1">
    <property type="nucleotide sequence ID" value="NZ_SORF01000001.1"/>
</dbReference>
<dbReference type="GO" id="GO:0030976">
    <property type="term" value="F:thiamine pyrophosphate binding"/>
    <property type="evidence" value="ECO:0007669"/>
    <property type="project" value="InterPro"/>
</dbReference>
<dbReference type="GO" id="GO:0006096">
    <property type="term" value="P:glycolytic process"/>
    <property type="evidence" value="ECO:0007669"/>
    <property type="project" value="UniProtKB-KW"/>
</dbReference>
<evidence type="ECO:0000313" key="8">
    <source>
        <dbReference type="EMBL" id="TDY51093.1"/>
    </source>
</evidence>
<name>A0A4R8LTP8_9BACL</name>
<reference evidence="8 9" key="1">
    <citation type="submission" date="2019-03" db="EMBL/GenBank/DDBJ databases">
        <title>Genomic Encyclopedia of Type Strains, Phase IV (KMG-IV): sequencing the most valuable type-strain genomes for metagenomic binning, comparative biology and taxonomic classification.</title>
        <authorList>
            <person name="Goeker M."/>
        </authorList>
    </citation>
    <scope>NUCLEOTIDE SEQUENCE [LARGE SCALE GENOMIC DNA]</scope>
    <source>
        <strain evidence="8 9">DSM 17974</strain>
    </source>
</reference>
<dbReference type="Pfam" id="PF00676">
    <property type="entry name" value="E1_dh"/>
    <property type="match status" value="1"/>
</dbReference>
<dbReference type="PANTHER" id="PTHR23152">
    <property type="entry name" value="2-OXOGLUTARATE DEHYDROGENASE"/>
    <property type="match status" value="1"/>
</dbReference>
<dbReference type="NCBIfam" id="TIGR00239">
    <property type="entry name" value="2oxo_dh_E1"/>
    <property type="match status" value="1"/>
</dbReference>
<gene>
    <name evidence="8" type="ORF">C7445_10185</name>
</gene>
<dbReference type="InterPro" id="IPR042179">
    <property type="entry name" value="KGD_C_sf"/>
</dbReference>
<dbReference type="GO" id="GO:0004591">
    <property type="term" value="F:oxoglutarate dehydrogenase (succinyl-transferring) activity"/>
    <property type="evidence" value="ECO:0007669"/>
    <property type="project" value="UniProtKB-EC"/>
</dbReference>
<dbReference type="NCBIfam" id="NF008907">
    <property type="entry name" value="PRK12270.1"/>
    <property type="match status" value="1"/>
</dbReference>
<evidence type="ECO:0000256" key="3">
    <source>
        <dbReference type="ARBA" id="ARBA00023002"/>
    </source>
</evidence>
<dbReference type="NCBIfam" id="NF006914">
    <property type="entry name" value="PRK09404.1"/>
    <property type="match status" value="1"/>
</dbReference>
<dbReference type="PANTHER" id="PTHR23152:SF4">
    <property type="entry name" value="2-OXOADIPATE DEHYDROGENASE COMPLEX COMPONENT E1"/>
    <property type="match status" value="1"/>
</dbReference>
<dbReference type="InterPro" id="IPR005475">
    <property type="entry name" value="Transketolase-like_Pyr-bd"/>
</dbReference>
<keyword evidence="4" id="KW-0786">Thiamine pyrophosphate</keyword>
<keyword evidence="9" id="KW-1185">Reference proteome</keyword>
<accession>A0A4R8LTP8</accession>
<dbReference type="Pfam" id="PF16870">
    <property type="entry name" value="OxoGdeHyase_C"/>
    <property type="match status" value="1"/>
</dbReference>
<comment type="cofactor">
    <cofactor evidence="1">
        <name>thiamine diphosphate</name>
        <dbReference type="ChEBI" id="CHEBI:58937"/>
    </cofactor>
</comment>
<dbReference type="Gene3D" id="1.10.287.1150">
    <property type="entry name" value="TPP helical domain"/>
    <property type="match status" value="1"/>
</dbReference>
<keyword evidence="5" id="KW-0324">Glycolysis</keyword>
<sequence length="939" mass="104434">MENEQPVPLQSFWQQFFGPNFGYLLELYEEYKRDPNAVSAETREMFNRYGDPGQAVFASLQEREVFTAAGGTGVSPDVVTRVAEYVRSIRTYGHLAADTDPMFPAESSPELELSTYGVIESDLSNLPASIVGGPVAAEARDARTAVEALKAVYCRDLGYEFAHLANRQEREWLAEQVESRRFHTPLSVDEQRQLYRQLAQAELFERFMHRRFAGQKRFSVEGLDALVPMVDALASLAVDSGCPNVIVGMAHRGRLNILAHVLNKPYERIFAEFHTGNELASDDELAEYERGWGGDVKYHQGWTHVFTDAGGRKIRYVLANNPSHLEVVNPVIEGMARAAQEDRTRPGQPIQDVHKAFPILVHGDAAFPGEGVVAETLNFSQIPGYYTGGTVHIIANNHVGFTADPDQGRSTRYASDIAKGYDMPVVHVSADNPEACIRAIRLAFAFRETFHKDVVIDLVGYRRWGHNESDDPSMTQPVLYTKVASHPTVKELYAGELQSRGAIDASEIARIDQEIDEQLLKAYKAYPDVHVTAKVDDFSEQTEEAPSVSIDDLREINRSLLDTPPNFTVYPKLRRILERRRDAVDSGDIDWAHAEALAFGSILREGTPIRLTGQDSERGTFGQRHLVLHDVNNGHKYTPLQHLPGAKASFVVYNSPLSETSVIGFEYGYNIEAPETLVLWEAQFGDFANVGQPLFDQFLAAARAKWGEASGLVLLLPHGFEGQASEHSSARVERFLQLAARNNFVVANVTTSAQYFHLLRRQAARLGSNARPLIVMTPKSLLRSAAAASKAAEFSEGRFQPVLYQSIAKAAAKKVQRLVLSSGKVGVELTAEIGKRDASETAHLATARIEQLYPLPTKQLQEVLAAYENLKEVVWLQEEPQNQGPWAYIRPRLQALLPEGVRLRYIGRPEQAFVAESSPDVHNRVQADILQAALANDIN</sequence>
<dbReference type="Proteomes" id="UP000294581">
    <property type="component" value="Unassembled WGS sequence"/>
</dbReference>
<dbReference type="FunFam" id="3.40.50.970:FF:000036">
    <property type="entry name" value="2-oxoglutarate dehydrogenase E1 component"/>
    <property type="match status" value="1"/>
</dbReference>
<dbReference type="GO" id="GO:0045252">
    <property type="term" value="C:oxoglutarate dehydrogenase complex"/>
    <property type="evidence" value="ECO:0007669"/>
    <property type="project" value="TreeGrafter"/>
</dbReference>
<dbReference type="Gene3D" id="3.40.50.11610">
    <property type="entry name" value="Multifunctional 2-oxoglutarate metabolism enzyme, C-terminal domain"/>
    <property type="match status" value="1"/>
</dbReference>
<dbReference type="Gene3D" id="3.40.50.12470">
    <property type="match status" value="1"/>
</dbReference>
<dbReference type="SMART" id="SM00861">
    <property type="entry name" value="Transket_pyr"/>
    <property type="match status" value="1"/>
</dbReference>
<comment type="catalytic activity">
    <reaction evidence="6">
        <text>N(6)-[(R)-lipoyl]-L-lysyl-[protein] + 2-oxoglutarate + H(+) = N(6)-[(R)-S(8)-succinyldihydrolipoyl]-L-lysyl-[protein] + CO2</text>
        <dbReference type="Rhea" id="RHEA:12188"/>
        <dbReference type="Rhea" id="RHEA-COMP:10474"/>
        <dbReference type="Rhea" id="RHEA-COMP:20092"/>
        <dbReference type="ChEBI" id="CHEBI:15378"/>
        <dbReference type="ChEBI" id="CHEBI:16526"/>
        <dbReference type="ChEBI" id="CHEBI:16810"/>
        <dbReference type="ChEBI" id="CHEBI:83099"/>
        <dbReference type="ChEBI" id="CHEBI:83120"/>
        <dbReference type="EC" id="1.2.4.2"/>
    </reaction>
</comment>
<dbReference type="GO" id="GO:0006099">
    <property type="term" value="P:tricarboxylic acid cycle"/>
    <property type="evidence" value="ECO:0007669"/>
    <property type="project" value="TreeGrafter"/>
</dbReference>
<evidence type="ECO:0000259" key="7">
    <source>
        <dbReference type="SMART" id="SM00861"/>
    </source>
</evidence>
<feature type="domain" description="Transketolase-like pyrimidine-binding" evidence="7">
    <location>
        <begin position="589"/>
        <end position="784"/>
    </location>
</feature>
<dbReference type="GO" id="GO:0005829">
    <property type="term" value="C:cytosol"/>
    <property type="evidence" value="ECO:0007669"/>
    <property type="project" value="TreeGrafter"/>
</dbReference>
<organism evidence="8 9">
    <name type="scientific">Alicyclobacillus sacchari</name>
    <dbReference type="NCBI Taxonomy" id="392010"/>
    <lineage>
        <taxon>Bacteria</taxon>
        <taxon>Bacillati</taxon>
        <taxon>Bacillota</taxon>
        <taxon>Bacilli</taxon>
        <taxon>Bacillales</taxon>
        <taxon>Alicyclobacillaceae</taxon>
        <taxon>Alicyclobacillus</taxon>
    </lineage>
</organism>
<evidence type="ECO:0000256" key="6">
    <source>
        <dbReference type="ARBA" id="ARBA00051911"/>
    </source>
</evidence>
<dbReference type="InterPro" id="IPR001017">
    <property type="entry name" value="DH_E1"/>
</dbReference>
<dbReference type="PIRSF" id="PIRSF000157">
    <property type="entry name" value="Oxoglu_dh_E1"/>
    <property type="match status" value="1"/>
</dbReference>
<dbReference type="InterPro" id="IPR029061">
    <property type="entry name" value="THDP-binding"/>
</dbReference>